<dbReference type="RefSeq" id="WP_047187606.1">
    <property type="nucleotide sequence ID" value="NZ_LCYG01000014.1"/>
</dbReference>
<dbReference type="AlphaFoldDB" id="A0A0H1RHP6"/>
<evidence type="ECO:0000256" key="1">
    <source>
        <dbReference type="ARBA" id="ARBA00022491"/>
    </source>
</evidence>
<dbReference type="Pfam" id="PF07378">
    <property type="entry name" value="FlbT"/>
    <property type="match status" value="1"/>
</dbReference>
<keyword evidence="1" id="KW-0678">Repressor</keyword>
<dbReference type="STRING" id="1225564.AA309_03475"/>
<evidence type="ECO:0000313" key="4">
    <source>
        <dbReference type="EMBL" id="KLK94316.1"/>
    </source>
</evidence>
<dbReference type="EMBL" id="LCYG01000014">
    <property type="protein sequence ID" value="KLK94316.1"/>
    <property type="molecule type" value="Genomic_DNA"/>
</dbReference>
<keyword evidence="5" id="KW-1185">Reference proteome</keyword>
<sequence>MTAKMRFSLKAGERIFINGAVLTVSQKVTLSLLNDARFLLESHVLQLADATTPMRQLYFVVQALLINPREEEQGMIAFHKIYDALLVVISDETTKAQLKNVGDLVARKRTFEALKVIRKLFENVESQPASTSVVMPEKAA</sequence>
<dbReference type="PIRSF" id="PIRSF009533">
    <property type="entry name" value="FlbT"/>
    <property type="match status" value="1"/>
</dbReference>
<dbReference type="GO" id="GO:0044781">
    <property type="term" value="P:bacterial-type flagellum organization"/>
    <property type="evidence" value="ECO:0007669"/>
    <property type="project" value="UniProtKB-KW"/>
</dbReference>
<comment type="caution">
    <text evidence="4">The sequence shown here is derived from an EMBL/GenBank/DDBJ whole genome shotgun (WGS) entry which is preliminary data.</text>
</comment>
<dbReference type="GO" id="GO:0006402">
    <property type="term" value="P:mRNA catabolic process"/>
    <property type="evidence" value="ECO:0007669"/>
    <property type="project" value="InterPro"/>
</dbReference>
<evidence type="ECO:0000313" key="5">
    <source>
        <dbReference type="Proteomes" id="UP000035489"/>
    </source>
</evidence>
<dbReference type="GO" id="GO:1902209">
    <property type="term" value="P:negative regulation of bacterial-type flagellum assembly"/>
    <property type="evidence" value="ECO:0007669"/>
    <property type="project" value="InterPro"/>
</dbReference>
<evidence type="ECO:0000256" key="2">
    <source>
        <dbReference type="ARBA" id="ARBA00022795"/>
    </source>
</evidence>
<reference evidence="4 5" key="1">
    <citation type="submission" date="2015-05" db="EMBL/GenBank/DDBJ databases">
        <title>Draft genome sequence of Microvirga vignae strain BR3299, a novel nitrogen fixing bacteria isolated from Brazil semi-aired region.</title>
        <authorList>
            <person name="Zilli J.E."/>
            <person name="Passos S.R."/>
            <person name="Leite J."/>
            <person name="Baldani J.I."/>
            <person name="Xavier G.R."/>
            <person name="Rumjaneck N.G."/>
            <person name="Simoes-Araujo J.L."/>
        </authorList>
    </citation>
    <scope>NUCLEOTIDE SEQUENCE [LARGE SCALE GENOMIC DNA]</scope>
    <source>
        <strain evidence="4 5">BR3299</strain>
    </source>
</reference>
<keyword evidence="2" id="KW-1005">Bacterial flagellum biogenesis</keyword>
<evidence type="ECO:0008006" key="6">
    <source>
        <dbReference type="Google" id="ProtNLM"/>
    </source>
</evidence>
<organism evidence="4 5">
    <name type="scientific">Microvirga vignae</name>
    <dbReference type="NCBI Taxonomy" id="1225564"/>
    <lineage>
        <taxon>Bacteria</taxon>
        <taxon>Pseudomonadati</taxon>
        <taxon>Pseudomonadota</taxon>
        <taxon>Alphaproteobacteria</taxon>
        <taxon>Hyphomicrobiales</taxon>
        <taxon>Methylobacteriaceae</taxon>
        <taxon>Microvirga</taxon>
    </lineage>
</organism>
<proteinExistence type="predicted"/>
<keyword evidence="3" id="KW-0694">RNA-binding</keyword>
<dbReference type="GO" id="GO:0048027">
    <property type="term" value="F:mRNA 5'-UTR binding"/>
    <property type="evidence" value="ECO:0007669"/>
    <property type="project" value="InterPro"/>
</dbReference>
<dbReference type="PATRIC" id="fig|1225564.3.peg.939"/>
<accession>A0A0H1RHP6</accession>
<dbReference type="InterPro" id="IPR009967">
    <property type="entry name" value="Flagellum_FlbT"/>
</dbReference>
<evidence type="ECO:0000256" key="3">
    <source>
        <dbReference type="ARBA" id="ARBA00022884"/>
    </source>
</evidence>
<protein>
    <recommendedName>
        <fullName evidence="6">Flagellar biosynthesis repressor FlbT</fullName>
    </recommendedName>
</protein>
<name>A0A0H1RHP6_9HYPH</name>
<dbReference type="OrthoDB" id="7932924at2"/>
<gene>
    <name evidence="4" type="ORF">AA309_03475</name>
</gene>
<dbReference type="NCBIfam" id="NF001995">
    <property type="entry name" value="PRK00794.1-1"/>
    <property type="match status" value="1"/>
</dbReference>
<dbReference type="Proteomes" id="UP000035489">
    <property type="component" value="Unassembled WGS sequence"/>
</dbReference>